<protein>
    <recommendedName>
        <fullName evidence="3">G domain-containing protein</fullName>
    </recommendedName>
</protein>
<organism evidence="1 2">
    <name type="scientific">Entomortierella chlamydospora</name>
    <dbReference type="NCBI Taxonomy" id="101097"/>
    <lineage>
        <taxon>Eukaryota</taxon>
        <taxon>Fungi</taxon>
        <taxon>Fungi incertae sedis</taxon>
        <taxon>Mucoromycota</taxon>
        <taxon>Mortierellomycotina</taxon>
        <taxon>Mortierellomycetes</taxon>
        <taxon>Mortierellales</taxon>
        <taxon>Mortierellaceae</taxon>
        <taxon>Entomortierella</taxon>
    </lineage>
</organism>
<dbReference type="EMBL" id="JAAAID010000279">
    <property type="protein sequence ID" value="KAG0019533.1"/>
    <property type="molecule type" value="Genomic_DNA"/>
</dbReference>
<sequence>MSQEGLAPSHVYNIVLFGETQSGKSTFVEAIKRYANRSYEVNYDLIGNGIESHTTRAQVAEIDTELPMYEVYNTIDGSTVEYADYVAQHSNLDEYQEAINQRKDLDIRKRRNTLLDNSIGSRAIVTKRFNIYDTPGLNDSNLKDEDHVAELFRLLRHENTIDMVLLMVAPGPFHPSLVAAIKFYVSMFPEFGSIFAFVHTHTKYESLHPRDTDSAKSRLETRRILHDILGRATTPHFMIDCDLSTNKPIRECMTLCTIWKILSLAEFNGPVSIETMAIYKTPRMQEVDNVVKETCHQVLQEQQNTLRFKDEEEGELLTRVCQLESKILRNSAKRWEAREYIRRFNTNDYHLIHETRYESDLDTKPLWYPFTLSSGPLDHTIVRFNISNENTAFRCDFGDKRQSYFVVFRVTERQNAYIHVKAFVHKRKMFQLEIDGYREKLRKYAKTHEVLLKKLSECPEYGKDKHKEIQPIFDIQKKYLELERLMSSTTVSPTLLATLLEADAYTGSLAECAAKVERICLDCISKGSAIENEDDITSDTDYLVEVDSQEELCIVNDGSTSENRDRTDKLQTSVNLFRYQVQPQDNKTLPLRQLAFKPANESLQLTEI</sequence>
<dbReference type="OrthoDB" id="8954335at2759"/>
<evidence type="ECO:0000313" key="2">
    <source>
        <dbReference type="Proteomes" id="UP000703661"/>
    </source>
</evidence>
<comment type="caution">
    <text evidence="1">The sequence shown here is derived from an EMBL/GenBank/DDBJ whole genome shotgun (WGS) entry which is preliminary data.</text>
</comment>
<evidence type="ECO:0008006" key="3">
    <source>
        <dbReference type="Google" id="ProtNLM"/>
    </source>
</evidence>
<accession>A0A9P6MZB1</accession>
<dbReference type="SUPFAM" id="SSF52540">
    <property type="entry name" value="P-loop containing nucleoside triphosphate hydrolases"/>
    <property type="match status" value="1"/>
</dbReference>
<dbReference type="Proteomes" id="UP000703661">
    <property type="component" value="Unassembled WGS sequence"/>
</dbReference>
<gene>
    <name evidence="1" type="ORF">BGZ80_005664</name>
</gene>
<reference evidence="1" key="1">
    <citation type="journal article" date="2020" name="Fungal Divers.">
        <title>Resolving the Mortierellaceae phylogeny through synthesis of multi-gene phylogenetics and phylogenomics.</title>
        <authorList>
            <person name="Vandepol N."/>
            <person name="Liber J."/>
            <person name="Desiro A."/>
            <person name="Na H."/>
            <person name="Kennedy M."/>
            <person name="Barry K."/>
            <person name="Grigoriev I.V."/>
            <person name="Miller A.N."/>
            <person name="O'Donnell K."/>
            <person name="Stajich J.E."/>
            <person name="Bonito G."/>
        </authorList>
    </citation>
    <scope>NUCLEOTIDE SEQUENCE</scope>
    <source>
        <strain evidence="1">NRRL 2769</strain>
    </source>
</reference>
<dbReference type="AlphaFoldDB" id="A0A9P6MZB1"/>
<keyword evidence="2" id="KW-1185">Reference proteome</keyword>
<proteinExistence type="predicted"/>
<name>A0A9P6MZB1_9FUNG</name>
<evidence type="ECO:0000313" key="1">
    <source>
        <dbReference type="EMBL" id="KAG0019533.1"/>
    </source>
</evidence>
<dbReference type="InterPro" id="IPR027417">
    <property type="entry name" value="P-loop_NTPase"/>
</dbReference>
<dbReference type="Gene3D" id="3.40.50.300">
    <property type="entry name" value="P-loop containing nucleotide triphosphate hydrolases"/>
    <property type="match status" value="1"/>
</dbReference>